<accession>A0A5B2X334</accession>
<name>A0A5B2X334_9PSEU</name>
<comment type="caution">
    <text evidence="3">The sequence shown here is derived from an EMBL/GenBank/DDBJ whole genome shotgun (WGS) entry which is preliminary data.</text>
</comment>
<feature type="transmembrane region" description="Helical" evidence="2">
    <location>
        <begin position="196"/>
        <end position="212"/>
    </location>
</feature>
<feature type="transmembrane region" description="Helical" evidence="2">
    <location>
        <begin position="100"/>
        <end position="123"/>
    </location>
</feature>
<keyword evidence="2" id="KW-1133">Transmembrane helix</keyword>
<sequence>MTGSTGAAEAGPTDDGRSGRVELVGSWLLLVALLCENFGVVWDVQWHDDVGPDTFFTAPHMLIYTAPALAGLTSVFVVLHNTFRASRTSAGGGSVRVLGVFRAPVGFLVAGVGGAVELAYGLADLWWHTVYGFDVTLNSPPHVGLALGGMAICVGAILAFVALRRRRAGRWGLAASVSVSLCSMIFALFWAQPFPVSVTPICVFCLVMIAGVTRRPGWVTLAGLLFLATQAAGWVFAPWITRVYADSVGLPFRDNASLNPYLPSLYPMVLPVIAVLIEVGVLIGRRSGTSPKAALPVVGAVVGAGMYVGYTVQFGDAVSVPLAALVAALGAAAGWLGWRASFPLRRLGPAGPPPVSPGSSGATSSTAVVV</sequence>
<organism evidence="3 4">
    <name type="scientific">Solihabitans fulvus</name>
    <dbReference type="NCBI Taxonomy" id="1892852"/>
    <lineage>
        <taxon>Bacteria</taxon>
        <taxon>Bacillati</taxon>
        <taxon>Actinomycetota</taxon>
        <taxon>Actinomycetes</taxon>
        <taxon>Pseudonocardiales</taxon>
        <taxon>Pseudonocardiaceae</taxon>
        <taxon>Solihabitans</taxon>
    </lineage>
</organism>
<reference evidence="3 4" key="2">
    <citation type="submission" date="2019-09" db="EMBL/GenBank/DDBJ databases">
        <authorList>
            <person name="Jin C."/>
        </authorList>
    </citation>
    <scope>NUCLEOTIDE SEQUENCE [LARGE SCALE GENOMIC DNA]</scope>
    <source>
        <strain evidence="3 4">AN110305</strain>
    </source>
</reference>
<dbReference type="OrthoDB" id="919086at2"/>
<dbReference type="Proteomes" id="UP000323454">
    <property type="component" value="Unassembled WGS sequence"/>
</dbReference>
<dbReference type="RefSeq" id="WP_149852260.1">
    <property type="nucleotide sequence ID" value="NZ_VUOB01000045.1"/>
</dbReference>
<feature type="compositionally biased region" description="Low complexity" evidence="1">
    <location>
        <begin position="357"/>
        <end position="370"/>
    </location>
</feature>
<reference evidence="3 4" key="1">
    <citation type="submission" date="2019-09" db="EMBL/GenBank/DDBJ databases">
        <title>Goodfellowia gen. nov., a new genus of the Pseudonocardineae related to Actinoalloteichus, containing Goodfellowia coeruleoviolacea gen. nov., comb. nov. gen. nov., comb. nov.</title>
        <authorList>
            <person name="Labeda D."/>
        </authorList>
    </citation>
    <scope>NUCLEOTIDE SEQUENCE [LARGE SCALE GENOMIC DNA]</scope>
    <source>
        <strain evidence="3 4">AN110305</strain>
    </source>
</reference>
<feature type="transmembrane region" description="Helical" evidence="2">
    <location>
        <begin position="21"/>
        <end position="41"/>
    </location>
</feature>
<dbReference type="EMBL" id="VUOB01000045">
    <property type="protein sequence ID" value="KAA2257581.1"/>
    <property type="molecule type" value="Genomic_DNA"/>
</dbReference>
<keyword evidence="2" id="KW-0812">Transmembrane</keyword>
<evidence type="ECO:0000256" key="1">
    <source>
        <dbReference type="SAM" id="MobiDB-lite"/>
    </source>
</evidence>
<keyword evidence="4" id="KW-1185">Reference proteome</keyword>
<feature type="transmembrane region" description="Helical" evidence="2">
    <location>
        <begin position="170"/>
        <end position="190"/>
    </location>
</feature>
<feature type="transmembrane region" description="Helical" evidence="2">
    <location>
        <begin position="143"/>
        <end position="163"/>
    </location>
</feature>
<feature type="transmembrane region" description="Helical" evidence="2">
    <location>
        <begin position="219"/>
        <end position="241"/>
    </location>
</feature>
<feature type="transmembrane region" description="Helical" evidence="2">
    <location>
        <begin position="318"/>
        <end position="338"/>
    </location>
</feature>
<gene>
    <name evidence="3" type="ORF">F0L68_25125</name>
</gene>
<evidence type="ECO:0000313" key="3">
    <source>
        <dbReference type="EMBL" id="KAA2257581.1"/>
    </source>
</evidence>
<dbReference type="AlphaFoldDB" id="A0A5B2X334"/>
<feature type="transmembrane region" description="Helical" evidence="2">
    <location>
        <begin position="61"/>
        <end position="79"/>
    </location>
</feature>
<evidence type="ECO:0000256" key="2">
    <source>
        <dbReference type="SAM" id="Phobius"/>
    </source>
</evidence>
<evidence type="ECO:0000313" key="4">
    <source>
        <dbReference type="Proteomes" id="UP000323454"/>
    </source>
</evidence>
<proteinExistence type="predicted"/>
<keyword evidence="2" id="KW-0472">Membrane</keyword>
<feature type="region of interest" description="Disordered" evidence="1">
    <location>
        <begin position="351"/>
        <end position="370"/>
    </location>
</feature>
<feature type="transmembrane region" description="Helical" evidence="2">
    <location>
        <begin position="293"/>
        <end position="312"/>
    </location>
</feature>
<protein>
    <submittedName>
        <fullName evidence="3">Uncharacterized protein</fullName>
    </submittedName>
</protein>
<feature type="transmembrane region" description="Helical" evidence="2">
    <location>
        <begin position="261"/>
        <end position="281"/>
    </location>
</feature>